<keyword evidence="5" id="KW-0812">Transmembrane</keyword>
<protein>
    <submittedName>
        <fullName evidence="7">Trypsin-like peptidase domain-containing protein</fullName>
    </submittedName>
</protein>
<keyword evidence="4" id="KW-0720">Serine protease</keyword>
<dbReference type="AlphaFoldDB" id="A0AA96RGV6"/>
<organism evidence="7 8">
    <name type="scientific">Paenibacillus aurantius</name>
    <dbReference type="NCBI Taxonomy" id="2918900"/>
    <lineage>
        <taxon>Bacteria</taxon>
        <taxon>Bacillati</taxon>
        <taxon>Bacillota</taxon>
        <taxon>Bacilli</taxon>
        <taxon>Bacillales</taxon>
        <taxon>Paenibacillaceae</taxon>
        <taxon>Paenibacillus</taxon>
    </lineage>
</organism>
<accession>A0AA96RGV6</accession>
<dbReference type="Gene3D" id="2.40.10.10">
    <property type="entry name" value="Trypsin-like serine proteases"/>
    <property type="match status" value="2"/>
</dbReference>
<dbReference type="PANTHER" id="PTHR43343">
    <property type="entry name" value="PEPTIDASE S12"/>
    <property type="match status" value="1"/>
</dbReference>
<dbReference type="InterPro" id="IPR036034">
    <property type="entry name" value="PDZ_sf"/>
</dbReference>
<keyword evidence="5" id="KW-1133">Transmembrane helix</keyword>
<dbReference type="GO" id="GO:0004252">
    <property type="term" value="F:serine-type endopeptidase activity"/>
    <property type="evidence" value="ECO:0007669"/>
    <property type="project" value="InterPro"/>
</dbReference>
<feature type="domain" description="PDZ" evidence="6">
    <location>
        <begin position="287"/>
        <end position="379"/>
    </location>
</feature>
<keyword evidence="2" id="KW-0645">Protease</keyword>
<evidence type="ECO:0000256" key="5">
    <source>
        <dbReference type="SAM" id="Phobius"/>
    </source>
</evidence>
<evidence type="ECO:0000259" key="6">
    <source>
        <dbReference type="Pfam" id="PF13180"/>
    </source>
</evidence>
<proteinExistence type="inferred from homology"/>
<dbReference type="Gene3D" id="2.30.42.10">
    <property type="match status" value="1"/>
</dbReference>
<evidence type="ECO:0000256" key="3">
    <source>
        <dbReference type="ARBA" id="ARBA00022801"/>
    </source>
</evidence>
<keyword evidence="5" id="KW-0472">Membrane</keyword>
<dbReference type="InterPro" id="IPR001940">
    <property type="entry name" value="Peptidase_S1C"/>
</dbReference>
<evidence type="ECO:0000313" key="8">
    <source>
        <dbReference type="Proteomes" id="UP001305702"/>
    </source>
</evidence>
<dbReference type="EMBL" id="CP130318">
    <property type="protein sequence ID" value="WNQ12718.1"/>
    <property type="molecule type" value="Genomic_DNA"/>
</dbReference>
<dbReference type="InterPro" id="IPR043504">
    <property type="entry name" value="Peptidase_S1_PA_chymotrypsin"/>
</dbReference>
<comment type="similarity">
    <text evidence="1">Belongs to the peptidase S1C family.</text>
</comment>
<evidence type="ECO:0000313" key="7">
    <source>
        <dbReference type="EMBL" id="WNQ12718.1"/>
    </source>
</evidence>
<dbReference type="SUPFAM" id="SSF50156">
    <property type="entry name" value="PDZ domain-like"/>
    <property type="match status" value="1"/>
</dbReference>
<dbReference type="GO" id="GO:0006508">
    <property type="term" value="P:proteolysis"/>
    <property type="evidence" value="ECO:0007669"/>
    <property type="project" value="UniProtKB-KW"/>
</dbReference>
<evidence type="ECO:0000256" key="4">
    <source>
        <dbReference type="ARBA" id="ARBA00022825"/>
    </source>
</evidence>
<dbReference type="KEGG" id="paun:MJA45_06710"/>
<dbReference type="SUPFAM" id="SSF50494">
    <property type="entry name" value="Trypsin-like serine proteases"/>
    <property type="match status" value="1"/>
</dbReference>
<evidence type="ECO:0000256" key="1">
    <source>
        <dbReference type="ARBA" id="ARBA00010541"/>
    </source>
</evidence>
<keyword evidence="8" id="KW-1185">Reference proteome</keyword>
<dbReference type="InterPro" id="IPR001478">
    <property type="entry name" value="PDZ"/>
</dbReference>
<dbReference type="InterPro" id="IPR051201">
    <property type="entry name" value="Chloro_Bact_Ser_Proteases"/>
</dbReference>
<keyword evidence="3" id="KW-0378">Hydrolase</keyword>
<feature type="transmembrane region" description="Helical" evidence="5">
    <location>
        <begin position="12"/>
        <end position="34"/>
    </location>
</feature>
<dbReference type="Pfam" id="PF13180">
    <property type="entry name" value="PDZ_2"/>
    <property type="match status" value="1"/>
</dbReference>
<dbReference type="PRINTS" id="PR00834">
    <property type="entry name" value="PROTEASES2C"/>
</dbReference>
<sequence length="387" mass="40005">MEKKERDNGKHWGSWLAAMLLSAVVGAVAALGAVQMNGFPAEAASAKIVQAGDPTVRAQPAQAAQAEQGNISDRIIEAAKAVKPAIVVVVNYVSGGSGLKAQGEGSGIIYDKQGYIVTNNHVVEGAAKLEVLLPNGRNTEAKLIGRDPYSDLAVLQIPAADVTGVAELGDSDKLQVGEPAIAIGNPLGQAFNQSVTVGVISGTKRMMPVTDEATGQFLNEQAVLQTDAAINPGNSGGALCNIEGKVIGVNSSKIATEGVEGMGFAIPINEARQIIDQLMKNGKVSYPALGIQAGDLQKLTASYGIQAPVNYGVVVAAVLSPEAKQAGLEKGDIVTSMDNVKITDSVALHAELFKHKIGDSVALKVYKPDGSERTLNVTLTALPAPSR</sequence>
<gene>
    <name evidence="7" type="ORF">MJA45_06710</name>
</gene>
<dbReference type="PANTHER" id="PTHR43343:SF3">
    <property type="entry name" value="PROTEASE DO-LIKE 8, CHLOROPLASTIC"/>
    <property type="match status" value="1"/>
</dbReference>
<dbReference type="Pfam" id="PF13365">
    <property type="entry name" value="Trypsin_2"/>
    <property type="match status" value="1"/>
</dbReference>
<evidence type="ECO:0000256" key="2">
    <source>
        <dbReference type="ARBA" id="ARBA00022670"/>
    </source>
</evidence>
<dbReference type="InterPro" id="IPR009003">
    <property type="entry name" value="Peptidase_S1_PA"/>
</dbReference>
<dbReference type="Proteomes" id="UP001305702">
    <property type="component" value="Chromosome"/>
</dbReference>
<dbReference type="RefSeq" id="WP_315606496.1">
    <property type="nucleotide sequence ID" value="NZ_CP130318.1"/>
</dbReference>
<reference evidence="7 8" key="1">
    <citation type="submission" date="2022-02" db="EMBL/GenBank/DDBJ databases">
        <title>Paenibacillus sp. MBLB1776 Whole Genome Shotgun Sequencing.</title>
        <authorList>
            <person name="Hwang C.Y."/>
            <person name="Cho E.-S."/>
            <person name="Seo M.-J."/>
        </authorList>
    </citation>
    <scope>NUCLEOTIDE SEQUENCE [LARGE SCALE GENOMIC DNA]</scope>
    <source>
        <strain evidence="7 8">MBLB1776</strain>
    </source>
</reference>
<name>A0AA96RGV6_9BACL</name>